<dbReference type="PROSITE" id="PS50297">
    <property type="entry name" value="ANK_REP_REGION"/>
    <property type="match status" value="1"/>
</dbReference>
<dbReference type="InterPro" id="IPR002110">
    <property type="entry name" value="Ankyrin_rpt"/>
</dbReference>
<dbReference type="SUPFAM" id="SSF48403">
    <property type="entry name" value="Ankyrin repeat"/>
    <property type="match status" value="1"/>
</dbReference>
<dbReference type="Gene3D" id="1.10.720.40">
    <property type="match status" value="1"/>
</dbReference>
<proteinExistence type="predicted"/>
<dbReference type="GO" id="GO:0004520">
    <property type="term" value="F:DNA endonuclease activity"/>
    <property type="evidence" value="ECO:0007669"/>
    <property type="project" value="TreeGrafter"/>
</dbReference>
<dbReference type="CDD" id="cd12934">
    <property type="entry name" value="LEM"/>
    <property type="match status" value="1"/>
</dbReference>
<dbReference type="Gene3D" id="1.25.40.20">
    <property type="entry name" value="Ankyrin repeat-containing domain"/>
    <property type="match status" value="1"/>
</dbReference>
<dbReference type="AlphaFoldDB" id="A0A8J2MQT9"/>
<dbReference type="PROSITE" id="PS50954">
    <property type="entry name" value="LEM"/>
    <property type="match status" value="1"/>
</dbReference>
<dbReference type="InterPro" id="IPR034998">
    <property type="entry name" value="ANKLE1"/>
</dbReference>
<dbReference type="GO" id="GO:0005737">
    <property type="term" value="C:cytoplasm"/>
    <property type="evidence" value="ECO:0007669"/>
    <property type="project" value="TreeGrafter"/>
</dbReference>
<dbReference type="InterPro" id="IPR003887">
    <property type="entry name" value="LEM_dom"/>
</dbReference>
<feature type="region of interest" description="Disordered" evidence="2">
    <location>
        <begin position="250"/>
        <end position="270"/>
    </location>
</feature>
<dbReference type="Proteomes" id="UP000746747">
    <property type="component" value="Unassembled WGS sequence"/>
</dbReference>
<name>A0A8J2MQT9_9BILA</name>
<dbReference type="PROSITE" id="PS50088">
    <property type="entry name" value="ANK_REPEAT"/>
    <property type="match status" value="1"/>
</dbReference>
<evidence type="ECO:0000313" key="4">
    <source>
        <dbReference type="EMBL" id="CAG9537003.1"/>
    </source>
</evidence>
<feature type="region of interest" description="Disordered" evidence="2">
    <location>
        <begin position="168"/>
        <end position="187"/>
    </location>
</feature>
<keyword evidence="1" id="KW-0040">ANK repeat</keyword>
<feature type="domain" description="LEM" evidence="3">
    <location>
        <begin position="279"/>
        <end position="323"/>
    </location>
</feature>
<dbReference type="PANTHER" id="PTHR46427:SF1">
    <property type="entry name" value="ANKYRIN REPEAT AND LEM DOMAIN-CONTAINING PROTEIN 1"/>
    <property type="match status" value="1"/>
</dbReference>
<comment type="caution">
    <text evidence="4">The sequence shown here is derived from an EMBL/GenBank/DDBJ whole genome shotgun (WGS) entry which is preliminary data.</text>
</comment>
<evidence type="ECO:0000256" key="2">
    <source>
        <dbReference type="SAM" id="MobiDB-lite"/>
    </source>
</evidence>
<dbReference type="GO" id="GO:0005654">
    <property type="term" value="C:nucleoplasm"/>
    <property type="evidence" value="ECO:0007669"/>
    <property type="project" value="TreeGrafter"/>
</dbReference>
<evidence type="ECO:0000259" key="3">
    <source>
        <dbReference type="PROSITE" id="PS50954"/>
    </source>
</evidence>
<accession>A0A8J2MQT9</accession>
<dbReference type="PANTHER" id="PTHR46427">
    <property type="entry name" value="ANKYRIN REPEAT AND LEM DOMAIN-CONTAINING PROTEIN 1"/>
    <property type="match status" value="1"/>
</dbReference>
<dbReference type="EMBL" id="CAKAEH010001507">
    <property type="protein sequence ID" value="CAG9537003.1"/>
    <property type="molecule type" value="Genomic_DNA"/>
</dbReference>
<feature type="repeat" description="ANK" evidence="1">
    <location>
        <begin position="39"/>
        <end position="71"/>
    </location>
</feature>
<dbReference type="GO" id="GO:0000712">
    <property type="term" value="P:resolution of meiotic recombination intermediates"/>
    <property type="evidence" value="ECO:0007669"/>
    <property type="project" value="TreeGrafter"/>
</dbReference>
<dbReference type="SUPFAM" id="SSF63451">
    <property type="entry name" value="LEM domain"/>
    <property type="match status" value="1"/>
</dbReference>
<evidence type="ECO:0000313" key="5">
    <source>
        <dbReference type="Proteomes" id="UP000746747"/>
    </source>
</evidence>
<dbReference type="Pfam" id="PF03020">
    <property type="entry name" value="LEM"/>
    <property type="match status" value="1"/>
</dbReference>
<dbReference type="SMART" id="SM00248">
    <property type="entry name" value="ANK"/>
    <property type="match status" value="2"/>
</dbReference>
<dbReference type="Pfam" id="PF22945">
    <property type="entry name" value="LEM-3_GIY-YIG"/>
    <property type="match status" value="1"/>
</dbReference>
<dbReference type="CDD" id="cd10454">
    <property type="entry name" value="GIY-YIG_COG3680_Meta"/>
    <property type="match status" value="1"/>
</dbReference>
<organism evidence="4 5">
    <name type="scientific">Cercopithifilaria johnstoni</name>
    <dbReference type="NCBI Taxonomy" id="2874296"/>
    <lineage>
        <taxon>Eukaryota</taxon>
        <taxon>Metazoa</taxon>
        <taxon>Ecdysozoa</taxon>
        <taxon>Nematoda</taxon>
        <taxon>Chromadorea</taxon>
        <taxon>Rhabditida</taxon>
        <taxon>Spirurina</taxon>
        <taxon>Spiruromorpha</taxon>
        <taxon>Filarioidea</taxon>
        <taxon>Onchocercidae</taxon>
        <taxon>Cercopithifilaria</taxon>
    </lineage>
</organism>
<dbReference type="Pfam" id="PF12796">
    <property type="entry name" value="Ank_2"/>
    <property type="match status" value="1"/>
</dbReference>
<dbReference type="GO" id="GO:0000724">
    <property type="term" value="P:double-strand break repair via homologous recombination"/>
    <property type="evidence" value="ECO:0007669"/>
    <property type="project" value="TreeGrafter"/>
</dbReference>
<dbReference type="InterPro" id="IPR036770">
    <property type="entry name" value="Ankyrin_rpt-contain_sf"/>
</dbReference>
<dbReference type="OrthoDB" id="1601181at2759"/>
<protein>
    <recommendedName>
        <fullName evidence="3">LEM domain-containing protein</fullName>
    </recommendedName>
</protein>
<sequence length="531" mass="59680">MSKANILHLLAASNNPTALDAVQNLLKTCQKNVHEREDEGLTALHVAAAWDNLAMCQLLMHFGADPFQKDDNGRTAKDMAKGSVKKFFERLYETETSTISHSLQQTFLRALNQLFSCSRKKATKTPLKLSRSRSWSPSYDGTDNFLSEEEKRLRWAFRKNQTCFPGHEDGKKKFSPIGEKSSKQTSGLMVSSQQFASSTVKPPKHESDDNTMYATAPEYNTSNNHCLPCIRNSNNAPSYILTEEFDSLKLGSTSPQTKDGMTEESSTSTSSIKIPAEILTVVRQMSDEQLKQELSKRGESIGPILETTRPAYELKLARLIANLPSSTSELKYSWALERWITGNSFSEGPKLDQILISSFVELSREQDRRGNKSTSFCYILIDPCGIRPSCNSCTMQQFIDSIFYIGKGKRSRPFQHLVDAVRAKGFGNGVLSKSKKLQKIVDLWNAGRGVVSLHVFQNIIPKEAFTREAAMIDAIGLRNLTNVKRGHYYGPAKNWTAKEKTIYGSYLLFNALSIFHIEGCREIYENDVQKK</sequence>
<dbReference type="SMART" id="SM00540">
    <property type="entry name" value="LEM"/>
    <property type="match status" value="1"/>
</dbReference>
<feature type="compositionally biased region" description="Polar residues" evidence="2">
    <location>
        <begin position="250"/>
        <end position="259"/>
    </location>
</feature>
<evidence type="ECO:0000256" key="1">
    <source>
        <dbReference type="PROSITE-ProRule" id="PRU00023"/>
    </source>
</evidence>
<keyword evidence="5" id="KW-1185">Reference proteome</keyword>
<reference evidence="4" key="1">
    <citation type="submission" date="2021-09" db="EMBL/GenBank/DDBJ databases">
        <authorList>
            <consortium name="Pathogen Informatics"/>
        </authorList>
    </citation>
    <scope>NUCLEOTIDE SEQUENCE</scope>
</reference>
<dbReference type="InterPro" id="IPR011015">
    <property type="entry name" value="LEM/LEM-like_dom_sf"/>
</dbReference>
<gene>
    <name evidence="4" type="ORF">CJOHNSTONI_LOCUS6868</name>
</gene>